<dbReference type="EMBL" id="CP014776">
    <property type="protein sequence ID" value="AMR39388.1"/>
    <property type="molecule type" value="Genomic_DNA"/>
</dbReference>
<reference evidence="1" key="1">
    <citation type="submission" date="2016-03" db="EMBL/GenBank/DDBJ databases">
        <authorList>
            <person name="Ploux O."/>
        </authorList>
    </citation>
    <scope>NUCLEOTIDE SEQUENCE</scope>
    <source>
        <strain evidence="1">FB2</strain>
        <plasmid evidence="1">pFB2.1</plasmid>
    </source>
</reference>
<name>A0A142I423_PLUGE</name>
<accession>A0A142I423</accession>
<gene>
    <name evidence="1" type="ORF">LG71_26985</name>
</gene>
<protein>
    <recommendedName>
        <fullName evidence="2">Sigma-54 factor interaction domain-containing protein</fullName>
    </recommendedName>
</protein>
<dbReference type="PROSITE" id="PS00675">
    <property type="entry name" value="SIGMA54_INTERACT_1"/>
    <property type="match status" value="1"/>
</dbReference>
<geneLocation type="plasmid" evidence="1">
    <name>pFB2.1</name>
</geneLocation>
<dbReference type="InterPro" id="IPR025662">
    <property type="entry name" value="Sigma_54_int_dom_ATP-bd_1"/>
</dbReference>
<proteinExistence type="predicted"/>
<sequence>MNLDKNLPALVMKNLEDNMGVITKYLKQTEDKALVFIIGETGSGKSCLAELEVPDALYPTAQQFEECDHISEMFTGFDVVIDDIFRFDADKVLECILAVHASGHKVLVIGQPSDHELCIGLLSRLPVGYRAMFVNLMGHQDLQEMSGDGKDKGNSETKNLLH</sequence>
<keyword evidence="1" id="KW-0614">Plasmid</keyword>
<dbReference type="AlphaFoldDB" id="A0A142I423"/>
<evidence type="ECO:0000313" key="1">
    <source>
        <dbReference type="EMBL" id="AMR39388.1"/>
    </source>
</evidence>
<organism evidence="1">
    <name type="scientific">Pluralibacter gergoviae</name>
    <name type="common">Enterobacter gergoviae</name>
    <dbReference type="NCBI Taxonomy" id="61647"/>
    <lineage>
        <taxon>Bacteria</taxon>
        <taxon>Pseudomonadati</taxon>
        <taxon>Pseudomonadota</taxon>
        <taxon>Gammaproteobacteria</taxon>
        <taxon>Enterobacterales</taxon>
        <taxon>Enterobacteriaceae</taxon>
        <taxon>Pluralibacter</taxon>
    </lineage>
</organism>
<evidence type="ECO:0008006" key="2">
    <source>
        <dbReference type="Google" id="ProtNLM"/>
    </source>
</evidence>